<evidence type="ECO:0000313" key="6">
    <source>
        <dbReference type="EMBL" id="GEN30632.1"/>
    </source>
</evidence>
<dbReference type="Proteomes" id="UP000321491">
    <property type="component" value="Unassembled WGS sequence"/>
</dbReference>
<feature type="domain" description="Alcohol dehydrogenase iron-type/glycerol dehydrogenase GldA" evidence="4">
    <location>
        <begin position="11"/>
        <end position="179"/>
    </location>
</feature>
<dbReference type="Pfam" id="PF25137">
    <property type="entry name" value="ADH_Fe_C"/>
    <property type="match status" value="1"/>
</dbReference>
<dbReference type="PROSITE" id="PS00913">
    <property type="entry name" value="ADH_IRON_1"/>
    <property type="match status" value="1"/>
</dbReference>
<dbReference type="Gene3D" id="1.20.1090.10">
    <property type="entry name" value="Dehydroquinate synthase-like - alpha domain"/>
    <property type="match status" value="1"/>
</dbReference>
<comment type="similarity">
    <text evidence="1">Belongs to the iron-containing alcohol dehydrogenase family.</text>
</comment>
<dbReference type="EMBL" id="BJXW01000009">
    <property type="protein sequence ID" value="GEN30632.1"/>
    <property type="molecule type" value="Genomic_DNA"/>
</dbReference>
<dbReference type="GO" id="GO:0046872">
    <property type="term" value="F:metal ion binding"/>
    <property type="evidence" value="ECO:0007669"/>
    <property type="project" value="InterPro"/>
</dbReference>
<name>A0A511UZV5_9BACI</name>
<evidence type="ECO:0000259" key="5">
    <source>
        <dbReference type="Pfam" id="PF25137"/>
    </source>
</evidence>
<feature type="domain" description="Fe-containing alcohol dehydrogenase-like C-terminal" evidence="5">
    <location>
        <begin position="190"/>
        <end position="385"/>
    </location>
</feature>
<dbReference type="InterPro" id="IPR018211">
    <property type="entry name" value="ADH_Fe_CS"/>
</dbReference>
<dbReference type="InterPro" id="IPR001670">
    <property type="entry name" value="ADH_Fe/GldA"/>
</dbReference>
<evidence type="ECO:0000259" key="4">
    <source>
        <dbReference type="Pfam" id="PF00465"/>
    </source>
</evidence>
<comment type="caution">
    <text evidence="6">The sequence shown here is derived from an EMBL/GenBank/DDBJ whole genome shotgun (WGS) entry which is preliminary data.</text>
</comment>
<dbReference type="FunFam" id="1.20.1090.10:FF:000001">
    <property type="entry name" value="Aldehyde-alcohol dehydrogenase"/>
    <property type="match status" value="1"/>
</dbReference>
<gene>
    <name evidence="6" type="ORF">CQU01_08700</name>
</gene>
<dbReference type="RefSeq" id="WP_146936082.1">
    <property type="nucleotide sequence ID" value="NZ_BJXW01000009.1"/>
</dbReference>
<dbReference type="SUPFAM" id="SSF56796">
    <property type="entry name" value="Dehydroquinate synthase-like"/>
    <property type="match status" value="1"/>
</dbReference>
<organism evidence="6 7">
    <name type="scientific">Cerasibacillus quisquiliarum</name>
    <dbReference type="NCBI Taxonomy" id="227865"/>
    <lineage>
        <taxon>Bacteria</taxon>
        <taxon>Bacillati</taxon>
        <taxon>Bacillota</taxon>
        <taxon>Bacilli</taxon>
        <taxon>Bacillales</taxon>
        <taxon>Bacillaceae</taxon>
        <taxon>Cerasibacillus</taxon>
    </lineage>
</organism>
<accession>A0A511UZV5</accession>
<keyword evidence="3" id="KW-0520">NAD</keyword>
<dbReference type="FunFam" id="3.40.50.1970:FF:000003">
    <property type="entry name" value="Alcohol dehydrogenase, iron-containing"/>
    <property type="match status" value="1"/>
</dbReference>
<reference evidence="6 7" key="1">
    <citation type="submission" date="2019-07" db="EMBL/GenBank/DDBJ databases">
        <title>Whole genome shotgun sequence of Cerasibacillus quisquiliarum NBRC 102429.</title>
        <authorList>
            <person name="Hosoyama A."/>
            <person name="Uohara A."/>
            <person name="Ohji S."/>
            <person name="Ichikawa N."/>
        </authorList>
    </citation>
    <scope>NUCLEOTIDE SEQUENCE [LARGE SCALE GENOMIC DNA]</scope>
    <source>
        <strain evidence="6 7">NBRC 102429</strain>
    </source>
</reference>
<keyword evidence="7" id="KW-1185">Reference proteome</keyword>
<proteinExistence type="inferred from homology"/>
<dbReference type="Pfam" id="PF00465">
    <property type="entry name" value="Fe-ADH"/>
    <property type="match status" value="1"/>
</dbReference>
<dbReference type="InterPro" id="IPR039697">
    <property type="entry name" value="Alcohol_dehydrogenase_Fe"/>
</dbReference>
<dbReference type="PANTHER" id="PTHR11496">
    <property type="entry name" value="ALCOHOL DEHYDROGENASE"/>
    <property type="match status" value="1"/>
</dbReference>
<evidence type="ECO:0000256" key="3">
    <source>
        <dbReference type="ARBA" id="ARBA00023027"/>
    </source>
</evidence>
<evidence type="ECO:0000313" key="7">
    <source>
        <dbReference type="Proteomes" id="UP000321491"/>
    </source>
</evidence>
<protein>
    <submittedName>
        <fullName evidence="6">Alcohol dehydrogenase</fullName>
    </submittedName>
</protein>
<dbReference type="PANTHER" id="PTHR11496:SF102">
    <property type="entry name" value="ALCOHOL DEHYDROGENASE 4"/>
    <property type="match status" value="1"/>
</dbReference>
<evidence type="ECO:0000256" key="1">
    <source>
        <dbReference type="ARBA" id="ARBA00007358"/>
    </source>
</evidence>
<dbReference type="AlphaFoldDB" id="A0A511UZV5"/>
<dbReference type="Gene3D" id="3.40.50.1970">
    <property type="match status" value="1"/>
</dbReference>
<dbReference type="CDD" id="cd08188">
    <property type="entry name" value="PDDH"/>
    <property type="match status" value="1"/>
</dbReference>
<dbReference type="InterPro" id="IPR056798">
    <property type="entry name" value="ADH_Fe_C"/>
</dbReference>
<dbReference type="GO" id="GO:0004022">
    <property type="term" value="F:alcohol dehydrogenase (NAD+) activity"/>
    <property type="evidence" value="ECO:0007669"/>
    <property type="project" value="TreeGrafter"/>
</dbReference>
<evidence type="ECO:0000256" key="2">
    <source>
        <dbReference type="ARBA" id="ARBA00023002"/>
    </source>
</evidence>
<sequence>MANKQSAFHMPSVNLFGSGSVNEAGTRLKGLGVKKTLLVTDEGLHQLGLADKIATMIREAGVDVAIYPKAEPNPTDKNVEDGLKAFKAESCDSIVTLGGGSSHDAGKAIALVAANGGKIHDYEGVDVSENPMVPLVAINTTAGTGSELTKFTIITDTARKVKMAIVDKHVTPTLSINDPDLMVGMPAGLTAATGLDALTHAIEAYVSTDATPITDALAIQAMRIIPKYLPRAVANGQDLEAREQMAYAQSLAGMAFNNAGLGYVHAIAHQFGGFYNFPHGVCNAILLPHVCRFNLIAREERFADIASFLGENVEGLSDYDAAQIAIDTIVRLGQDLGIPSGFKEMGAKEEDIPTLAKNAMKDATALTNPRRPKLEEVEEIIKNAM</sequence>
<dbReference type="OrthoDB" id="9815791at2"/>
<keyword evidence="2" id="KW-0560">Oxidoreductase</keyword>